<evidence type="ECO:0000259" key="1">
    <source>
        <dbReference type="Pfam" id="PF07796"/>
    </source>
</evidence>
<name>A0B728_METTP</name>
<dbReference type="Pfam" id="PF07796">
    <property type="entry name" value="DUF1638"/>
    <property type="match status" value="1"/>
</dbReference>
<sequence length="196" mass="22625">MSTADYSMVACGVFKKEIERIAGELDFSFDPLYLDPGLHVDFDELALKLREALESCKDNMIIVVYGACHPKMNDLLEGYRAELIDCQNCIDALITRREVERIASEGLYFYLTPGWIECWRDIFRRLGWGMEEARLEMGCFKGVIFIDTLGNAEDYENDLLEFMDFTLLQYSIIPGKLDHFRSLISDAAKRLEVRYG</sequence>
<dbReference type="AlphaFoldDB" id="A0B728"/>
<dbReference type="InterPro" id="IPR012437">
    <property type="entry name" value="DUF1638"/>
</dbReference>
<keyword evidence="3" id="KW-1185">Reference proteome</keyword>
<dbReference type="KEGG" id="mtp:Mthe_0712"/>
<evidence type="ECO:0000313" key="3">
    <source>
        <dbReference type="Proteomes" id="UP000000674"/>
    </source>
</evidence>
<protein>
    <recommendedName>
        <fullName evidence="1">DUF1638 domain-containing protein</fullName>
    </recommendedName>
</protein>
<proteinExistence type="predicted"/>
<reference evidence="2 3" key="1">
    <citation type="submission" date="2006-10" db="EMBL/GenBank/DDBJ databases">
        <title>Complete sequence of Methanosaeta thermophila PT.</title>
        <authorList>
            <consortium name="US DOE Joint Genome Institute"/>
            <person name="Copeland A."/>
            <person name="Lucas S."/>
            <person name="Lapidus A."/>
            <person name="Barry K."/>
            <person name="Detter J.C."/>
            <person name="Glavina del Rio T."/>
            <person name="Hammon N."/>
            <person name="Israni S."/>
            <person name="Pitluck S."/>
            <person name="Chain P."/>
            <person name="Malfatti S."/>
            <person name="Shin M."/>
            <person name="Vergez L."/>
            <person name="Schmutz J."/>
            <person name="Larimer F."/>
            <person name="Land M."/>
            <person name="Hauser L."/>
            <person name="Kyrpides N."/>
            <person name="Kim E."/>
            <person name="Smith K.S."/>
            <person name="Ingram-Smith C."/>
            <person name="Richardson P."/>
        </authorList>
    </citation>
    <scope>NUCLEOTIDE SEQUENCE [LARGE SCALE GENOMIC DNA]</scope>
    <source>
        <strain evidence="3">DSM 6194 / JCM 14653 / NBRC 101360 / PT</strain>
    </source>
</reference>
<dbReference type="RefSeq" id="WP_011695898.1">
    <property type="nucleotide sequence ID" value="NC_008553.1"/>
</dbReference>
<dbReference type="Proteomes" id="UP000000674">
    <property type="component" value="Chromosome"/>
</dbReference>
<accession>A0B728</accession>
<dbReference type="EMBL" id="CP000477">
    <property type="protein sequence ID" value="ABK14502.1"/>
    <property type="molecule type" value="Genomic_DNA"/>
</dbReference>
<evidence type="ECO:0000313" key="2">
    <source>
        <dbReference type="EMBL" id="ABK14502.1"/>
    </source>
</evidence>
<feature type="domain" description="DUF1638" evidence="1">
    <location>
        <begin position="34"/>
        <end position="183"/>
    </location>
</feature>
<dbReference type="GeneID" id="4463485"/>
<dbReference type="STRING" id="349307.Mthe_0712"/>
<dbReference type="OrthoDB" id="53190at2157"/>
<organism evidence="2 3">
    <name type="scientific">Methanothrix thermoacetophila (strain DSM 6194 / JCM 14653 / NBRC 101360 / PT)</name>
    <name type="common">Methanosaeta thermophila</name>
    <dbReference type="NCBI Taxonomy" id="349307"/>
    <lineage>
        <taxon>Archaea</taxon>
        <taxon>Methanobacteriati</taxon>
        <taxon>Methanobacteriota</taxon>
        <taxon>Stenosarchaea group</taxon>
        <taxon>Methanomicrobia</taxon>
        <taxon>Methanotrichales</taxon>
        <taxon>Methanotrichaceae</taxon>
        <taxon>Methanothrix</taxon>
    </lineage>
</organism>
<gene>
    <name evidence="2" type="ordered locus">Mthe_0712</name>
</gene>
<dbReference type="HOGENOM" id="CLU_099367_0_0_2"/>